<dbReference type="NCBIfam" id="NF045970">
    <property type="entry name" value="MAG1890_fam_LP"/>
    <property type="match status" value="2"/>
</dbReference>
<accession>A0A2N8U1S2</accession>
<protein>
    <recommendedName>
        <fullName evidence="4">Lipoprotein</fullName>
    </recommendedName>
</protein>
<sequence>MKRSITKIPLLGKLVLKTGIFITPPLLISASCYSPNKINKDNVLLDIKNKGSLLSSDVTIHNIEKHAKVSKPEHINLEFESVTQRNNSIEVEYRIINKDKSKSLPNKVVITGFKDSLINENIIIKPEPIPPINRENPIMKDAETSTYDESSSSSSSNTSRTESGTQSDSPDSSSSSSTSRTDSGTQSDSPAPSEPEKANSEPSNERKIKETGYRLNELTAYRYDLIDVDDDADKAELAKKLNDVITHKNGAIPILNGSFIDKHNYSPLTGLSINKSIKPETKSQINTHNQSSPIGFFRDSNGFGIKVEHHGDKNNKKYLFKWHLVRDDGNFGSKLYEQIIDLS</sequence>
<evidence type="ECO:0000313" key="2">
    <source>
        <dbReference type="EMBL" id="SBO45973.1"/>
    </source>
</evidence>
<feature type="region of interest" description="Disordered" evidence="1">
    <location>
        <begin position="143"/>
        <end position="211"/>
    </location>
</feature>
<evidence type="ECO:0000256" key="1">
    <source>
        <dbReference type="SAM" id="MobiDB-lite"/>
    </source>
</evidence>
<proteinExistence type="predicted"/>
<organism evidence="2 3">
    <name type="scientific">Mycoplasmopsis bovis</name>
    <name type="common">Mycoplasma bovis</name>
    <dbReference type="NCBI Taxonomy" id="28903"/>
    <lineage>
        <taxon>Bacteria</taxon>
        <taxon>Bacillati</taxon>
        <taxon>Mycoplasmatota</taxon>
        <taxon>Mycoplasmoidales</taxon>
        <taxon>Metamycoplasmataceae</taxon>
        <taxon>Mycoplasmopsis</taxon>
    </lineage>
</organism>
<evidence type="ECO:0008006" key="4">
    <source>
        <dbReference type="Google" id="ProtNLM"/>
    </source>
</evidence>
<name>A0A2N8U1S2_MYCBV</name>
<dbReference type="EMBL" id="LT578453">
    <property type="protein sequence ID" value="SBO45973.1"/>
    <property type="molecule type" value="Genomic_DNA"/>
</dbReference>
<feature type="compositionally biased region" description="Low complexity" evidence="1">
    <location>
        <begin position="144"/>
        <end position="189"/>
    </location>
</feature>
<feature type="compositionally biased region" description="Basic and acidic residues" evidence="1">
    <location>
        <begin position="194"/>
        <end position="211"/>
    </location>
</feature>
<dbReference type="Proteomes" id="UP000233776">
    <property type="component" value="Chromosome I"/>
</dbReference>
<dbReference type="PROSITE" id="PS51257">
    <property type="entry name" value="PROKAR_LIPOPROTEIN"/>
    <property type="match status" value="1"/>
</dbReference>
<reference evidence="2 3" key="1">
    <citation type="submission" date="2016-06" db="EMBL/GenBank/DDBJ databases">
        <authorList>
            <person name="Kjaerup R.B."/>
            <person name="Dalgaard T.S."/>
            <person name="Juul-Madsen H.R."/>
        </authorList>
    </citation>
    <scope>NUCLEOTIDE SEQUENCE [LARGE SCALE GENOMIC DNA]</scope>
    <source>
        <strain evidence="2">JF4278</strain>
    </source>
</reference>
<gene>
    <name evidence="2" type="ORF">MBOVJF4278_00185</name>
</gene>
<dbReference type="AlphaFoldDB" id="A0A2N8U1S2"/>
<evidence type="ECO:0000313" key="3">
    <source>
        <dbReference type="Proteomes" id="UP000233776"/>
    </source>
</evidence>
<dbReference type="STRING" id="28903.B0W43_01085"/>
<dbReference type="RefSeq" id="WP_235653900.1">
    <property type="nucleotide sequence ID" value="NZ_CP058453.1"/>
</dbReference>